<feature type="compositionally biased region" description="Polar residues" evidence="1">
    <location>
        <begin position="79"/>
        <end position="93"/>
    </location>
</feature>
<sequence length="104" mass="11877">MTFKRFQRIKLLDSNTNSIPSYADLFQNPRNRFSNQIRRGWKSTRSPTSRITTDCWGSLWAIYGDGDDRQRDIRKPDSGGSSATLLEEQSTYTEGAGRITSIPQ</sequence>
<dbReference type="EMBL" id="KQ977808">
    <property type="protein sequence ID" value="KYM99533.1"/>
    <property type="molecule type" value="Genomic_DNA"/>
</dbReference>
<accession>A0A151IF18</accession>
<feature type="region of interest" description="Disordered" evidence="1">
    <location>
        <begin position="67"/>
        <end position="104"/>
    </location>
</feature>
<dbReference type="Proteomes" id="UP000078542">
    <property type="component" value="Unassembled WGS sequence"/>
</dbReference>
<evidence type="ECO:0000313" key="2">
    <source>
        <dbReference type="EMBL" id="KYM99533.1"/>
    </source>
</evidence>
<organism evidence="2 3">
    <name type="scientific">Cyphomyrmex costatus</name>
    <dbReference type="NCBI Taxonomy" id="456900"/>
    <lineage>
        <taxon>Eukaryota</taxon>
        <taxon>Metazoa</taxon>
        <taxon>Ecdysozoa</taxon>
        <taxon>Arthropoda</taxon>
        <taxon>Hexapoda</taxon>
        <taxon>Insecta</taxon>
        <taxon>Pterygota</taxon>
        <taxon>Neoptera</taxon>
        <taxon>Endopterygota</taxon>
        <taxon>Hymenoptera</taxon>
        <taxon>Apocrita</taxon>
        <taxon>Aculeata</taxon>
        <taxon>Formicoidea</taxon>
        <taxon>Formicidae</taxon>
        <taxon>Myrmicinae</taxon>
        <taxon>Cyphomyrmex</taxon>
    </lineage>
</organism>
<gene>
    <name evidence="2" type="ORF">ALC62_09715</name>
</gene>
<protein>
    <submittedName>
        <fullName evidence="2">Uncharacterized protein</fullName>
    </submittedName>
</protein>
<evidence type="ECO:0000313" key="3">
    <source>
        <dbReference type="Proteomes" id="UP000078542"/>
    </source>
</evidence>
<proteinExistence type="predicted"/>
<reference evidence="2 3" key="1">
    <citation type="submission" date="2016-03" db="EMBL/GenBank/DDBJ databases">
        <title>Cyphomyrmex costatus WGS genome.</title>
        <authorList>
            <person name="Nygaard S."/>
            <person name="Hu H."/>
            <person name="Boomsma J."/>
            <person name="Zhang G."/>
        </authorList>
    </citation>
    <scope>NUCLEOTIDE SEQUENCE [LARGE SCALE GENOMIC DNA]</scope>
    <source>
        <strain evidence="2">MS0001</strain>
        <tissue evidence="2">Whole body</tissue>
    </source>
</reference>
<evidence type="ECO:0000256" key="1">
    <source>
        <dbReference type="SAM" id="MobiDB-lite"/>
    </source>
</evidence>
<dbReference type="AlphaFoldDB" id="A0A151IF18"/>
<feature type="compositionally biased region" description="Basic and acidic residues" evidence="1">
    <location>
        <begin position="67"/>
        <end position="77"/>
    </location>
</feature>
<name>A0A151IF18_9HYME</name>
<keyword evidence="3" id="KW-1185">Reference proteome</keyword>